<dbReference type="EMBL" id="JADKPV010000001">
    <property type="protein sequence ID" value="MBF4500025.1"/>
    <property type="molecule type" value="Genomic_DNA"/>
</dbReference>
<accession>A0A8J7G8Y7</accession>
<sequence>MLTIDHVTKSYGSFTALEDIQLTLSPGVYGLLAPNGAGKTTLMQMIVTLTRPTVGEILWDGVPIEALGSEYRARVGYLPQQFGFYKQYNPEQFLHYIGTLKGISKAQLREQIPTLLEEVALFDVRKKKMKQFSGGMIQRVGIAQALLGQPDILVLDEPTAGLDPKERARFRSILTKLARNRIVLISTHIVSDIESIANEIIMIQNKRIRYAHTVPHICQSLQGQVFEMFVPDDRYLSFASEHLIVSERQQTGGMDIRFITTHPVQGAQEVPPQLEDVFLFEYRDEVER</sequence>
<dbReference type="Proteomes" id="UP000622653">
    <property type="component" value="Unassembled WGS sequence"/>
</dbReference>
<dbReference type="CDD" id="cd03264">
    <property type="entry name" value="ABC_drug_resistance_like"/>
    <property type="match status" value="1"/>
</dbReference>
<dbReference type="GO" id="GO:0016887">
    <property type="term" value="F:ATP hydrolysis activity"/>
    <property type="evidence" value="ECO:0007669"/>
    <property type="project" value="InterPro"/>
</dbReference>
<dbReference type="InterPro" id="IPR003593">
    <property type="entry name" value="AAA+_ATPase"/>
</dbReference>
<dbReference type="PANTHER" id="PTHR43335:SF2">
    <property type="entry name" value="ABC TRANSPORTER, ATP-BINDING PROTEIN"/>
    <property type="match status" value="1"/>
</dbReference>
<dbReference type="InterPro" id="IPR003439">
    <property type="entry name" value="ABC_transporter-like_ATP-bd"/>
</dbReference>
<evidence type="ECO:0000313" key="7">
    <source>
        <dbReference type="Proteomes" id="UP000622653"/>
    </source>
</evidence>
<dbReference type="SMART" id="SM00382">
    <property type="entry name" value="AAA"/>
    <property type="match status" value="1"/>
</dbReference>
<name>A0A8J7G8Y7_9BACL</name>
<dbReference type="InterPro" id="IPR017871">
    <property type="entry name" value="ABC_transporter-like_CS"/>
</dbReference>
<dbReference type="PROSITE" id="PS00211">
    <property type="entry name" value="ABC_TRANSPORTER_1"/>
    <property type="match status" value="1"/>
</dbReference>
<proteinExistence type="inferred from homology"/>
<evidence type="ECO:0000256" key="2">
    <source>
        <dbReference type="ARBA" id="ARBA00022448"/>
    </source>
</evidence>
<dbReference type="InterPro" id="IPR027417">
    <property type="entry name" value="P-loop_NTPase"/>
</dbReference>
<dbReference type="Pfam" id="PF00005">
    <property type="entry name" value="ABC_tran"/>
    <property type="match status" value="1"/>
</dbReference>
<dbReference type="SUPFAM" id="SSF52540">
    <property type="entry name" value="P-loop containing nucleoside triphosphate hydrolases"/>
    <property type="match status" value="1"/>
</dbReference>
<evidence type="ECO:0000256" key="1">
    <source>
        <dbReference type="ARBA" id="ARBA00005417"/>
    </source>
</evidence>
<evidence type="ECO:0000256" key="3">
    <source>
        <dbReference type="ARBA" id="ARBA00022741"/>
    </source>
</evidence>
<dbReference type="GO" id="GO:0005524">
    <property type="term" value="F:ATP binding"/>
    <property type="evidence" value="ECO:0007669"/>
    <property type="project" value="UniProtKB-KW"/>
</dbReference>
<keyword evidence="3" id="KW-0547">Nucleotide-binding</keyword>
<comment type="caution">
    <text evidence="6">The sequence shown here is derived from an EMBL/GenBank/DDBJ whole genome shotgun (WGS) entry which is preliminary data.</text>
</comment>
<protein>
    <submittedName>
        <fullName evidence="6">ATP-binding cassette domain-containing protein</fullName>
    </submittedName>
</protein>
<dbReference type="PROSITE" id="PS50893">
    <property type="entry name" value="ABC_TRANSPORTER_2"/>
    <property type="match status" value="1"/>
</dbReference>
<reference evidence="6" key="1">
    <citation type="submission" date="2020-11" db="EMBL/GenBank/DDBJ databases">
        <title>Multidrug resistant novel bacterium Savagea serpentis sp. nov., isolated from the scats of a vine snake (Ahaetulla nasuta).</title>
        <authorList>
            <person name="Venkata Ramana V."/>
            <person name="Vikas Patil S."/>
            <person name="Yogita Lugani V."/>
        </authorList>
    </citation>
    <scope>NUCLEOTIDE SEQUENCE</scope>
    <source>
        <strain evidence="6">SN6</strain>
    </source>
</reference>
<gene>
    <name evidence="6" type="ORF">IRY55_01515</name>
</gene>
<keyword evidence="2" id="KW-0813">Transport</keyword>
<evidence type="ECO:0000256" key="4">
    <source>
        <dbReference type="ARBA" id="ARBA00022840"/>
    </source>
</evidence>
<evidence type="ECO:0000259" key="5">
    <source>
        <dbReference type="PROSITE" id="PS50893"/>
    </source>
</evidence>
<dbReference type="PANTHER" id="PTHR43335">
    <property type="entry name" value="ABC TRANSPORTER, ATP-BINDING PROTEIN"/>
    <property type="match status" value="1"/>
</dbReference>
<dbReference type="RefSeq" id="WP_194561491.1">
    <property type="nucleotide sequence ID" value="NZ_JADKPV010000001.1"/>
</dbReference>
<keyword evidence="4 6" id="KW-0067">ATP-binding</keyword>
<comment type="similarity">
    <text evidence="1">Belongs to the ABC transporter superfamily.</text>
</comment>
<dbReference type="AlphaFoldDB" id="A0A8J7G8Y7"/>
<dbReference type="Gene3D" id="3.40.50.300">
    <property type="entry name" value="P-loop containing nucleotide triphosphate hydrolases"/>
    <property type="match status" value="1"/>
</dbReference>
<organism evidence="6 7">
    <name type="scientific">Savagea serpentis</name>
    <dbReference type="NCBI Taxonomy" id="2785297"/>
    <lineage>
        <taxon>Bacteria</taxon>
        <taxon>Bacillati</taxon>
        <taxon>Bacillota</taxon>
        <taxon>Bacilli</taxon>
        <taxon>Bacillales</taxon>
        <taxon>Caryophanaceae</taxon>
        <taxon>Savagea</taxon>
    </lineage>
</organism>
<feature type="domain" description="ABC transporter" evidence="5">
    <location>
        <begin position="2"/>
        <end position="230"/>
    </location>
</feature>
<evidence type="ECO:0000313" key="6">
    <source>
        <dbReference type="EMBL" id="MBF4500025.1"/>
    </source>
</evidence>
<keyword evidence="7" id="KW-1185">Reference proteome</keyword>